<reference evidence="1 2" key="1">
    <citation type="submission" date="2018-11" db="EMBL/GenBank/DDBJ databases">
        <authorList>
            <consortium name="Pathogen Informatics"/>
        </authorList>
    </citation>
    <scope>NUCLEOTIDE SEQUENCE [LARGE SCALE GENOMIC DNA]</scope>
</reference>
<sequence length="180" mass="20422">MCLAPNFIWLVNTLVKRTKLCGDENCTEKLFESKVNRIDKINHELFLNPSADDIINVYAIKFSDRTDLIEGSLSRDPGKRGNFFLLHIHLGEYVQFLKNAILSNKTMFVVSAEPSDINGIPSKEKLIGIKSALPELIKDYEVYSERYSNAENIPPLPKIDYAALGYNPDEKGDYIFLSFA</sequence>
<evidence type="ECO:0000313" key="2">
    <source>
        <dbReference type="Proteomes" id="UP000274756"/>
    </source>
</evidence>
<gene>
    <name evidence="1" type="ORF">DME_LOCUS8772</name>
</gene>
<protein>
    <submittedName>
        <fullName evidence="1">Uncharacterized protein</fullName>
    </submittedName>
</protein>
<dbReference type="EMBL" id="UYYG01001172">
    <property type="protein sequence ID" value="VDN58799.1"/>
    <property type="molecule type" value="Genomic_DNA"/>
</dbReference>
<keyword evidence="2" id="KW-1185">Reference proteome</keyword>
<proteinExistence type="predicted"/>
<dbReference type="AlphaFoldDB" id="A0A3P7T9Q8"/>
<accession>A0A3P7T9Q8</accession>
<dbReference type="STRING" id="318479.A0A3P7T9Q8"/>
<dbReference type="Proteomes" id="UP000274756">
    <property type="component" value="Unassembled WGS sequence"/>
</dbReference>
<organism evidence="1 2">
    <name type="scientific">Dracunculus medinensis</name>
    <name type="common">Guinea worm</name>
    <dbReference type="NCBI Taxonomy" id="318479"/>
    <lineage>
        <taxon>Eukaryota</taxon>
        <taxon>Metazoa</taxon>
        <taxon>Ecdysozoa</taxon>
        <taxon>Nematoda</taxon>
        <taxon>Chromadorea</taxon>
        <taxon>Rhabditida</taxon>
        <taxon>Spirurina</taxon>
        <taxon>Dracunculoidea</taxon>
        <taxon>Dracunculidae</taxon>
        <taxon>Dracunculus</taxon>
    </lineage>
</organism>
<name>A0A3P7T9Q8_DRAME</name>
<dbReference type="OrthoDB" id="5857916at2759"/>
<evidence type="ECO:0000313" key="1">
    <source>
        <dbReference type="EMBL" id="VDN58799.1"/>
    </source>
</evidence>